<evidence type="ECO:0000256" key="8">
    <source>
        <dbReference type="ARBA" id="ARBA00048679"/>
    </source>
</evidence>
<sequence>MFFHKQRHQIAQALSPSTARNSLRAAKHSIRARFVRRPSSPHPATPTLEAPKNVDASESEAIVPSPELQTTTPSRSPLRPSVQSSSASTTQGAPQNNRVSIGIQASDSRPSSVRTLSSSLSSSSESSSECITPPAADAGLHNLQTPQIVDPDRLSPLASPLTQGLPSTPRGISQQVRALGASSSKWSKYAQKAAQYAERTHSLLLNIEGSVTPGASSHPEVVEAQEASTDRRPMVDALVDAGPEAEAEPVDPNGDTDDLPTLINPNTVSKYKVHGVVGEGSFGRVFKVTDEHGRNFAAKTTHKRQAFQHSEARDLLSRELNALSGIQSNQPNNSFLVRLVESWEDADNIYFIMPLYKNTLWSLIQMLQPPPAYEVKRHCAELVLALDELHRHGIVHRDIKPENILIDENGACVLADLGLVRFWDARYPALEMDHLAGGTDEYLSPEQWKHQKFSYKVDVWQLACVMVEFITRRRFRWTQELRLDMSTATPKEIQRETSASLSSLIPDDDAYDLLKLMTHTAPECRPDTRQIMAHKWFADIDWNDVAYGSYQHRVQPPEAALNLRKSPRFSSFRQRETPGAKLRRCEDPAVPEEELDAELRNLRNVSMQQRKWHEHPLTFVYPRVRHPSASGHPRSSGPGDDATS</sequence>
<evidence type="ECO:0000256" key="7">
    <source>
        <dbReference type="ARBA" id="ARBA00047899"/>
    </source>
</evidence>
<protein>
    <recommendedName>
        <fullName evidence="1">non-specific serine/threonine protein kinase</fullName>
        <ecNumber evidence="1">2.7.11.1</ecNumber>
    </recommendedName>
</protein>
<feature type="compositionally biased region" description="Polar residues" evidence="10">
    <location>
        <begin position="67"/>
        <end position="105"/>
    </location>
</feature>
<evidence type="ECO:0000256" key="2">
    <source>
        <dbReference type="ARBA" id="ARBA00022527"/>
    </source>
</evidence>
<dbReference type="CDD" id="cd00180">
    <property type="entry name" value="PKc"/>
    <property type="match status" value="1"/>
</dbReference>
<proteinExistence type="predicted"/>
<keyword evidence="13" id="KW-1185">Reference proteome</keyword>
<dbReference type="PROSITE" id="PS50011">
    <property type="entry name" value="PROTEIN_KINASE_DOM"/>
    <property type="match status" value="1"/>
</dbReference>
<dbReference type="GO" id="GO:0005524">
    <property type="term" value="F:ATP binding"/>
    <property type="evidence" value="ECO:0007669"/>
    <property type="project" value="UniProtKB-UniRule"/>
</dbReference>
<feature type="compositionally biased region" description="Basic residues" evidence="10">
    <location>
        <begin position="25"/>
        <end position="36"/>
    </location>
</feature>
<dbReference type="Proteomes" id="UP000015241">
    <property type="component" value="Unassembled WGS sequence"/>
</dbReference>
<evidence type="ECO:0000259" key="11">
    <source>
        <dbReference type="PROSITE" id="PS50011"/>
    </source>
</evidence>
<evidence type="ECO:0000256" key="5">
    <source>
        <dbReference type="ARBA" id="ARBA00022777"/>
    </source>
</evidence>
<evidence type="ECO:0000256" key="4">
    <source>
        <dbReference type="ARBA" id="ARBA00022741"/>
    </source>
</evidence>
<feature type="compositionally biased region" description="Polar residues" evidence="10">
    <location>
        <begin position="12"/>
        <end position="21"/>
    </location>
</feature>
<evidence type="ECO:0000256" key="10">
    <source>
        <dbReference type="SAM" id="MobiDB-lite"/>
    </source>
</evidence>
<feature type="compositionally biased region" description="Polar residues" evidence="10">
    <location>
        <begin position="160"/>
        <end position="170"/>
    </location>
</feature>
<dbReference type="InParanoid" id="S8F9R1"/>
<evidence type="ECO:0000313" key="12">
    <source>
        <dbReference type="EMBL" id="EPS98340.1"/>
    </source>
</evidence>
<evidence type="ECO:0000256" key="1">
    <source>
        <dbReference type="ARBA" id="ARBA00012513"/>
    </source>
</evidence>
<dbReference type="InterPro" id="IPR008271">
    <property type="entry name" value="Ser/Thr_kinase_AS"/>
</dbReference>
<evidence type="ECO:0000256" key="6">
    <source>
        <dbReference type="ARBA" id="ARBA00022840"/>
    </source>
</evidence>
<dbReference type="STRING" id="743788.S8F9R1"/>
<gene>
    <name evidence="12" type="ORF">FOMPIDRAFT_83599</name>
</gene>
<dbReference type="Gene3D" id="1.10.510.10">
    <property type="entry name" value="Transferase(Phosphotransferase) domain 1"/>
    <property type="match status" value="1"/>
</dbReference>
<dbReference type="Pfam" id="PF00069">
    <property type="entry name" value="Pkinase"/>
    <property type="match status" value="1"/>
</dbReference>
<dbReference type="EMBL" id="KE504166">
    <property type="protein sequence ID" value="EPS98340.1"/>
    <property type="molecule type" value="Genomic_DNA"/>
</dbReference>
<feature type="region of interest" description="Disordered" evidence="10">
    <location>
        <begin position="1"/>
        <end position="170"/>
    </location>
</feature>
<accession>S8F9R1</accession>
<dbReference type="HOGENOM" id="CLU_425146_0_0_1"/>
<evidence type="ECO:0000256" key="3">
    <source>
        <dbReference type="ARBA" id="ARBA00022679"/>
    </source>
</evidence>
<keyword evidence="6 9" id="KW-0067">ATP-binding</keyword>
<feature type="domain" description="Protein kinase" evidence="11">
    <location>
        <begin position="271"/>
        <end position="537"/>
    </location>
</feature>
<feature type="binding site" evidence="9">
    <location>
        <position position="299"/>
    </location>
    <ligand>
        <name>ATP</name>
        <dbReference type="ChEBI" id="CHEBI:30616"/>
    </ligand>
</feature>
<dbReference type="SMART" id="SM00220">
    <property type="entry name" value="S_TKc"/>
    <property type="match status" value="1"/>
</dbReference>
<reference evidence="12 13" key="1">
    <citation type="journal article" date="2012" name="Science">
        <title>The Paleozoic origin of enzymatic lignin decomposition reconstructed from 31 fungal genomes.</title>
        <authorList>
            <person name="Floudas D."/>
            <person name="Binder M."/>
            <person name="Riley R."/>
            <person name="Barry K."/>
            <person name="Blanchette R.A."/>
            <person name="Henrissat B."/>
            <person name="Martinez A.T."/>
            <person name="Otillar R."/>
            <person name="Spatafora J.W."/>
            <person name="Yadav J.S."/>
            <person name="Aerts A."/>
            <person name="Benoit I."/>
            <person name="Boyd A."/>
            <person name="Carlson A."/>
            <person name="Copeland A."/>
            <person name="Coutinho P.M."/>
            <person name="de Vries R.P."/>
            <person name="Ferreira P."/>
            <person name="Findley K."/>
            <person name="Foster B."/>
            <person name="Gaskell J."/>
            <person name="Glotzer D."/>
            <person name="Gorecki P."/>
            <person name="Heitman J."/>
            <person name="Hesse C."/>
            <person name="Hori C."/>
            <person name="Igarashi K."/>
            <person name="Jurgens J.A."/>
            <person name="Kallen N."/>
            <person name="Kersten P."/>
            <person name="Kohler A."/>
            <person name="Kuees U."/>
            <person name="Kumar T.K.A."/>
            <person name="Kuo A."/>
            <person name="LaButti K."/>
            <person name="Larrondo L.F."/>
            <person name="Lindquist E."/>
            <person name="Ling A."/>
            <person name="Lombard V."/>
            <person name="Lucas S."/>
            <person name="Lundell T."/>
            <person name="Martin R."/>
            <person name="McLaughlin D.J."/>
            <person name="Morgenstern I."/>
            <person name="Morin E."/>
            <person name="Murat C."/>
            <person name="Nagy L.G."/>
            <person name="Nolan M."/>
            <person name="Ohm R.A."/>
            <person name="Patyshakuliyeva A."/>
            <person name="Rokas A."/>
            <person name="Ruiz-Duenas F.J."/>
            <person name="Sabat G."/>
            <person name="Salamov A."/>
            <person name="Samejima M."/>
            <person name="Schmutz J."/>
            <person name="Slot J.C."/>
            <person name="St John F."/>
            <person name="Stenlid J."/>
            <person name="Sun H."/>
            <person name="Sun S."/>
            <person name="Syed K."/>
            <person name="Tsang A."/>
            <person name="Wiebenga A."/>
            <person name="Young D."/>
            <person name="Pisabarro A."/>
            <person name="Eastwood D.C."/>
            <person name="Martin F."/>
            <person name="Cullen D."/>
            <person name="Grigoriev I.V."/>
            <person name="Hibbett D.S."/>
        </authorList>
    </citation>
    <scope>NUCLEOTIDE SEQUENCE</scope>
    <source>
        <strain evidence="13">FP-58527</strain>
    </source>
</reference>
<feature type="region of interest" description="Disordered" evidence="10">
    <location>
        <begin position="211"/>
        <end position="231"/>
    </location>
</feature>
<keyword evidence="4 9" id="KW-0547">Nucleotide-binding</keyword>
<dbReference type="SUPFAM" id="SSF56112">
    <property type="entry name" value="Protein kinase-like (PK-like)"/>
    <property type="match status" value="1"/>
</dbReference>
<comment type="catalytic activity">
    <reaction evidence="7">
        <text>L-threonyl-[protein] + ATP = O-phospho-L-threonyl-[protein] + ADP + H(+)</text>
        <dbReference type="Rhea" id="RHEA:46608"/>
        <dbReference type="Rhea" id="RHEA-COMP:11060"/>
        <dbReference type="Rhea" id="RHEA-COMP:11605"/>
        <dbReference type="ChEBI" id="CHEBI:15378"/>
        <dbReference type="ChEBI" id="CHEBI:30013"/>
        <dbReference type="ChEBI" id="CHEBI:30616"/>
        <dbReference type="ChEBI" id="CHEBI:61977"/>
        <dbReference type="ChEBI" id="CHEBI:456216"/>
        <dbReference type="EC" id="2.7.11.1"/>
    </reaction>
</comment>
<dbReference type="InterPro" id="IPR011009">
    <property type="entry name" value="Kinase-like_dom_sf"/>
</dbReference>
<dbReference type="GO" id="GO:0004674">
    <property type="term" value="F:protein serine/threonine kinase activity"/>
    <property type="evidence" value="ECO:0007669"/>
    <property type="project" value="UniProtKB-KW"/>
</dbReference>
<organism evidence="12 13">
    <name type="scientific">Fomitopsis schrenkii</name>
    <name type="common">Brown rot fungus</name>
    <dbReference type="NCBI Taxonomy" id="2126942"/>
    <lineage>
        <taxon>Eukaryota</taxon>
        <taxon>Fungi</taxon>
        <taxon>Dikarya</taxon>
        <taxon>Basidiomycota</taxon>
        <taxon>Agaricomycotina</taxon>
        <taxon>Agaricomycetes</taxon>
        <taxon>Polyporales</taxon>
        <taxon>Fomitopsis</taxon>
    </lineage>
</organism>
<dbReference type="AlphaFoldDB" id="S8F9R1"/>
<keyword evidence="3" id="KW-0808">Transferase</keyword>
<dbReference type="InterPro" id="IPR050236">
    <property type="entry name" value="Ser_Thr_kinase_AGC"/>
</dbReference>
<dbReference type="Gene3D" id="3.30.200.20">
    <property type="entry name" value="Phosphorylase Kinase, domain 1"/>
    <property type="match status" value="1"/>
</dbReference>
<feature type="compositionally biased region" description="Low complexity" evidence="10">
    <location>
        <begin position="106"/>
        <end position="129"/>
    </location>
</feature>
<evidence type="ECO:0000256" key="9">
    <source>
        <dbReference type="PROSITE-ProRule" id="PRU10141"/>
    </source>
</evidence>
<dbReference type="eggNOG" id="KOG0598">
    <property type="taxonomic scope" value="Eukaryota"/>
</dbReference>
<dbReference type="PANTHER" id="PTHR24356">
    <property type="entry name" value="SERINE/THREONINE-PROTEIN KINASE"/>
    <property type="match status" value="1"/>
</dbReference>
<dbReference type="PROSITE" id="PS00108">
    <property type="entry name" value="PROTEIN_KINASE_ST"/>
    <property type="match status" value="1"/>
</dbReference>
<keyword evidence="2" id="KW-0723">Serine/threonine-protein kinase</keyword>
<dbReference type="OrthoDB" id="1668230at2759"/>
<comment type="catalytic activity">
    <reaction evidence="8">
        <text>L-seryl-[protein] + ATP = O-phospho-L-seryl-[protein] + ADP + H(+)</text>
        <dbReference type="Rhea" id="RHEA:17989"/>
        <dbReference type="Rhea" id="RHEA-COMP:9863"/>
        <dbReference type="Rhea" id="RHEA-COMP:11604"/>
        <dbReference type="ChEBI" id="CHEBI:15378"/>
        <dbReference type="ChEBI" id="CHEBI:29999"/>
        <dbReference type="ChEBI" id="CHEBI:30616"/>
        <dbReference type="ChEBI" id="CHEBI:83421"/>
        <dbReference type="ChEBI" id="CHEBI:456216"/>
        <dbReference type="EC" id="2.7.11.1"/>
    </reaction>
</comment>
<name>S8F9R1_FOMSC</name>
<keyword evidence="5" id="KW-0418">Kinase</keyword>
<evidence type="ECO:0000313" key="13">
    <source>
        <dbReference type="Proteomes" id="UP000015241"/>
    </source>
</evidence>
<dbReference type="InterPro" id="IPR017441">
    <property type="entry name" value="Protein_kinase_ATP_BS"/>
</dbReference>
<dbReference type="InterPro" id="IPR000719">
    <property type="entry name" value="Prot_kinase_dom"/>
</dbReference>
<feature type="region of interest" description="Disordered" evidence="10">
    <location>
        <begin position="623"/>
        <end position="644"/>
    </location>
</feature>
<dbReference type="PROSITE" id="PS00107">
    <property type="entry name" value="PROTEIN_KINASE_ATP"/>
    <property type="match status" value="1"/>
</dbReference>
<dbReference type="EC" id="2.7.11.1" evidence="1"/>